<dbReference type="AlphaFoldDB" id="A0A5J4YHJ2"/>
<dbReference type="EMBL" id="VRMN01000019">
    <property type="protein sequence ID" value="KAA8490728.1"/>
    <property type="molecule type" value="Genomic_DNA"/>
</dbReference>
<sequence length="719" mass="78021">MPAPQSRARARRRIHESAMAVLACCIIAAAVAGLAVASAPDVRRDGAASDAAAGVNLARNLHCMQVKRNILAMAPVVRSVERYLMVRSDDDRDDHARDQYVPFHVLVPPSHAHASAQGRPDTAQVLDVMVAILDAAEADAAKSLDLERIALSRLHVAQLNDNTYEAQIPREAFERAADHAITVVVILGYLGSGVIIPVPQQVESMRDKHAARVTLNAYVHEPYGCAQQISTFEIVRARGDTSSGVISGPDTHAPGPLSVADDSITFGPYRNLQPRQSAFTQVTVRYPAAWLEVEAFAKTVRPSLWGSIRMHEDLTVAVSGSLVKSGFSRAELLTGRASFENMAKIITVELPPRASALTYKDRIGNITTSSLAGRKRSGHQHWELELRFPLIGHSRNTFFIHYDVPSQAMMFRSAQNGRYMMRVRPAPSAHPMRLLVRQMELRIELPVGASHIQLHHAPEYLDAGSITMEYADTQGFLAFATRPVLVVRSSRSMVADEFSAVDEIEIEFSLPPGAMLRGPLTLCVTLFALFGGMVVTYQYVSETLRVHPQDAMDEWADIRRTAFKKVLAMDRTTLETCADVLSLVQALQSTSTPSSAGRGDGDPAARAIAAERLIAAERFSRMEKALAELTTSAAQLVRAATKQCPALPSMSEHELASFCATELAPIDIMIKHVAAFRATASSSLKPAAVSAASAGALVDELRAGQARIVACFDALLNAC</sequence>
<evidence type="ECO:0000313" key="12">
    <source>
        <dbReference type="Proteomes" id="UP000324585"/>
    </source>
</evidence>
<dbReference type="Proteomes" id="UP000324585">
    <property type="component" value="Unassembled WGS sequence"/>
</dbReference>
<protein>
    <recommendedName>
        <fullName evidence="10">Dolichyl-diphosphooligosaccharide--protein glycosyltransferase subunit 1</fullName>
    </recommendedName>
</protein>
<comment type="pathway">
    <text evidence="3 10">Protein modification; protein glycosylation.</text>
</comment>
<evidence type="ECO:0000256" key="4">
    <source>
        <dbReference type="ARBA" id="ARBA00008905"/>
    </source>
</evidence>
<keyword evidence="8" id="KW-1133">Transmembrane helix</keyword>
<dbReference type="GO" id="GO:0018279">
    <property type="term" value="P:protein N-linked glycosylation via asparagine"/>
    <property type="evidence" value="ECO:0007669"/>
    <property type="project" value="TreeGrafter"/>
</dbReference>
<keyword evidence="6" id="KW-0732">Signal</keyword>
<evidence type="ECO:0000256" key="3">
    <source>
        <dbReference type="ARBA" id="ARBA00004922"/>
    </source>
</evidence>
<evidence type="ECO:0000256" key="10">
    <source>
        <dbReference type="RuleBase" id="RU361143"/>
    </source>
</evidence>
<evidence type="ECO:0000256" key="1">
    <source>
        <dbReference type="ARBA" id="ARBA00002791"/>
    </source>
</evidence>
<evidence type="ECO:0000313" key="11">
    <source>
        <dbReference type="EMBL" id="KAA8490728.1"/>
    </source>
</evidence>
<comment type="function">
    <text evidence="1 10">Subunit of the oligosaccharyl transferase (OST) complex that catalyzes the initial transfer of a defined glycan (Glc(3)Man(9)GlcNAc(2) in eukaryotes) from the lipid carrier dolichol-pyrophosphate to an asparagine residue within an Asn-X-Ser/Thr consensus motif in nascent polypeptide chains, the first step in protein N-glycosylation. N-glycosylation occurs cotranslationally and the complex associates with the Sec61 complex at the channel-forming translocon complex that mediates protein translocation across the endoplasmic reticulum (ER). All subunits are required for a maximal enzyme activity.</text>
</comment>
<comment type="caution">
    <text evidence="11">The sequence shown here is derived from an EMBL/GenBank/DDBJ whole genome shotgun (WGS) entry which is preliminary data.</text>
</comment>
<dbReference type="InterPro" id="IPR007676">
    <property type="entry name" value="Ribophorin_I"/>
</dbReference>
<evidence type="ECO:0000256" key="9">
    <source>
        <dbReference type="ARBA" id="ARBA00023136"/>
    </source>
</evidence>
<comment type="subcellular location">
    <subcellularLocation>
        <location evidence="2 10">Endoplasmic reticulum membrane</location>
        <topology evidence="2 10">Single-pass type I membrane protein</topology>
    </subcellularLocation>
</comment>
<dbReference type="Pfam" id="PF04597">
    <property type="entry name" value="Ribophorin_I"/>
    <property type="match status" value="1"/>
</dbReference>
<evidence type="ECO:0000256" key="6">
    <source>
        <dbReference type="ARBA" id="ARBA00022729"/>
    </source>
</evidence>
<evidence type="ECO:0000256" key="5">
    <source>
        <dbReference type="ARBA" id="ARBA00022692"/>
    </source>
</evidence>
<keyword evidence="5" id="KW-0812">Transmembrane</keyword>
<keyword evidence="7 10" id="KW-0256">Endoplasmic reticulum</keyword>
<reference evidence="12" key="1">
    <citation type="journal article" date="2019" name="Nat. Commun.">
        <title>Expansion of phycobilisome linker gene families in mesophilic red algae.</title>
        <authorList>
            <person name="Lee J."/>
            <person name="Kim D."/>
            <person name="Bhattacharya D."/>
            <person name="Yoon H.S."/>
        </authorList>
    </citation>
    <scope>NUCLEOTIDE SEQUENCE [LARGE SCALE GENOMIC DNA]</scope>
    <source>
        <strain evidence="12">CCMP 1328</strain>
    </source>
</reference>
<evidence type="ECO:0000256" key="2">
    <source>
        <dbReference type="ARBA" id="ARBA00004115"/>
    </source>
</evidence>
<evidence type="ECO:0000256" key="8">
    <source>
        <dbReference type="ARBA" id="ARBA00022989"/>
    </source>
</evidence>
<name>A0A5J4YHJ2_PORPP</name>
<keyword evidence="12" id="KW-1185">Reference proteome</keyword>
<dbReference type="GO" id="GO:0016740">
    <property type="term" value="F:transferase activity"/>
    <property type="evidence" value="ECO:0007669"/>
    <property type="project" value="UniProtKB-KW"/>
</dbReference>
<comment type="subunit">
    <text evidence="10">Component of the oligosaccharyltransferase (OST) complex.</text>
</comment>
<accession>A0A5J4YHJ2</accession>
<dbReference type="GO" id="GO:0008250">
    <property type="term" value="C:oligosaccharyltransferase complex"/>
    <property type="evidence" value="ECO:0007669"/>
    <property type="project" value="UniProtKB-UniRule"/>
</dbReference>
<dbReference type="UniPathway" id="UPA00378"/>
<comment type="similarity">
    <text evidence="4 10">Belongs to the OST1 family.</text>
</comment>
<proteinExistence type="inferred from homology"/>
<keyword evidence="11" id="KW-0808">Transferase</keyword>
<dbReference type="PANTHER" id="PTHR21049:SF0">
    <property type="entry name" value="DOLICHYL-DIPHOSPHOOLIGOSACCHARIDE--PROTEIN GLYCOSYLTRANSFERASE SUBUNIT 1"/>
    <property type="match status" value="1"/>
</dbReference>
<keyword evidence="9" id="KW-0472">Membrane</keyword>
<organism evidence="11 12">
    <name type="scientific">Porphyridium purpureum</name>
    <name type="common">Red alga</name>
    <name type="synonym">Porphyridium cruentum</name>
    <dbReference type="NCBI Taxonomy" id="35688"/>
    <lineage>
        <taxon>Eukaryota</taxon>
        <taxon>Rhodophyta</taxon>
        <taxon>Bangiophyceae</taxon>
        <taxon>Porphyridiales</taxon>
        <taxon>Porphyridiaceae</taxon>
        <taxon>Porphyridium</taxon>
    </lineage>
</organism>
<dbReference type="OrthoDB" id="310030at2759"/>
<dbReference type="PANTHER" id="PTHR21049">
    <property type="entry name" value="RIBOPHORIN I"/>
    <property type="match status" value="1"/>
</dbReference>
<gene>
    <name evidence="11" type="ORF">FVE85_4359</name>
</gene>
<evidence type="ECO:0000256" key="7">
    <source>
        <dbReference type="ARBA" id="ARBA00022824"/>
    </source>
</evidence>